<name>A0A4R2NQW8_9BACL</name>
<evidence type="ECO:0000313" key="3">
    <source>
        <dbReference type="Proteomes" id="UP000295416"/>
    </source>
</evidence>
<feature type="domain" description="Polymerase beta nucleotidyltransferase" evidence="1">
    <location>
        <begin position="7"/>
        <end position="98"/>
    </location>
</feature>
<dbReference type="AlphaFoldDB" id="A0A4R2NQW8"/>
<dbReference type="GO" id="GO:0016740">
    <property type="term" value="F:transferase activity"/>
    <property type="evidence" value="ECO:0007669"/>
    <property type="project" value="UniProtKB-KW"/>
</dbReference>
<gene>
    <name evidence="2" type="ORF">EV207_1281</name>
</gene>
<dbReference type="InterPro" id="IPR041633">
    <property type="entry name" value="Polbeta"/>
</dbReference>
<dbReference type="OrthoDB" id="9816197at2"/>
<proteinExistence type="predicted"/>
<dbReference type="PANTHER" id="PTHR43852:SF3">
    <property type="entry name" value="NUCLEOTIDYLTRANSFERASE"/>
    <property type="match status" value="1"/>
</dbReference>
<dbReference type="EMBL" id="SLXK01000028">
    <property type="protein sequence ID" value="TCP23778.1"/>
    <property type="molecule type" value="Genomic_DNA"/>
</dbReference>
<dbReference type="CDD" id="cd05403">
    <property type="entry name" value="NT_KNTase_like"/>
    <property type="match status" value="1"/>
</dbReference>
<keyword evidence="3" id="KW-1185">Reference proteome</keyword>
<evidence type="ECO:0000259" key="1">
    <source>
        <dbReference type="Pfam" id="PF18765"/>
    </source>
</evidence>
<keyword evidence="2" id="KW-0808">Transferase</keyword>
<accession>A0A4R2NQW8</accession>
<dbReference type="PANTHER" id="PTHR43852">
    <property type="entry name" value="NUCLEOTIDYLTRANSFERASE"/>
    <property type="match status" value="1"/>
</dbReference>
<protein>
    <submittedName>
        <fullName evidence="2">Putative nucleotidyltransferase</fullName>
    </submittedName>
</protein>
<evidence type="ECO:0000313" key="2">
    <source>
        <dbReference type="EMBL" id="TCP23778.1"/>
    </source>
</evidence>
<comment type="caution">
    <text evidence="2">The sequence shown here is derived from an EMBL/GenBank/DDBJ whole genome shotgun (WGS) entry which is preliminary data.</text>
</comment>
<dbReference type="Pfam" id="PF18765">
    <property type="entry name" value="Polbeta"/>
    <property type="match status" value="1"/>
</dbReference>
<dbReference type="InterPro" id="IPR052930">
    <property type="entry name" value="TA_antitoxin_MntA"/>
</dbReference>
<sequence length="135" mass="15364">MNTEIYNKIEDFLVSKLNPSYIIVFGSQAKDTARKDSDLDVAFYKEDQNISSYETFLLAQDLADIIKIDVDLIDLQKASTVFKAQIYSTGNVIFSKDDTLLKIHQMTALSMYAKLNEEREPILKHINESGSIYGK</sequence>
<organism evidence="2 3">
    <name type="scientific">Scopulibacillus darangshiensis</name>
    <dbReference type="NCBI Taxonomy" id="442528"/>
    <lineage>
        <taxon>Bacteria</taxon>
        <taxon>Bacillati</taxon>
        <taxon>Bacillota</taxon>
        <taxon>Bacilli</taxon>
        <taxon>Bacillales</taxon>
        <taxon>Sporolactobacillaceae</taxon>
        <taxon>Scopulibacillus</taxon>
    </lineage>
</organism>
<dbReference type="NCBIfam" id="NF047752">
    <property type="entry name" value="MntA_antitoxin"/>
    <property type="match status" value="1"/>
</dbReference>
<dbReference type="RefSeq" id="WP_132747184.1">
    <property type="nucleotide sequence ID" value="NZ_SLXK01000028.1"/>
</dbReference>
<dbReference type="Proteomes" id="UP000295416">
    <property type="component" value="Unassembled WGS sequence"/>
</dbReference>
<reference evidence="2 3" key="1">
    <citation type="submission" date="2019-03" db="EMBL/GenBank/DDBJ databases">
        <title>Genomic Encyclopedia of Type Strains, Phase IV (KMG-IV): sequencing the most valuable type-strain genomes for metagenomic binning, comparative biology and taxonomic classification.</title>
        <authorList>
            <person name="Goeker M."/>
        </authorList>
    </citation>
    <scope>NUCLEOTIDE SEQUENCE [LARGE SCALE GENOMIC DNA]</scope>
    <source>
        <strain evidence="2 3">DSM 19377</strain>
    </source>
</reference>
<dbReference type="InterPro" id="IPR043519">
    <property type="entry name" value="NT_sf"/>
</dbReference>
<dbReference type="Gene3D" id="3.30.460.10">
    <property type="entry name" value="Beta Polymerase, domain 2"/>
    <property type="match status" value="1"/>
</dbReference>
<dbReference type="SUPFAM" id="SSF81301">
    <property type="entry name" value="Nucleotidyltransferase"/>
    <property type="match status" value="1"/>
</dbReference>